<dbReference type="EMBL" id="JAYMYQ010000003">
    <property type="protein sequence ID" value="KAK7344634.1"/>
    <property type="molecule type" value="Genomic_DNA"/>
</dbReference>
<accession>A0AAN9M1W8</accession>
<reference evidence="1 2" key="1">
    <citation type="submission" date="2024-01" db="EMBL/GenBank/DDBJ databases">
        <title>The genomes of 5 underutilized Papilionoideae crops provide insights into root nodulation and disease resistanc.</title>
        <authorList>
            <person name="Jiang F."/>
        </authorList>
    </citation>
    <scope>NUCLEOTIDE SEQUENCE [LARGE SCALE GENOMIC DNA]</scope>
    <source>
        <strain evidence="1">LVBAO_FW01</strain>
        <tissue evidence="1">Leaves</tissue>
    </source>
</reference>
<dbReference type="AlphaFoldDB" id="A0AAN9M1W8"/>
<evidence type="ECO:0000313" key="2">
    <source>
        <dbReference type="Proteomes" id="UP001367508"/>
    </source>
</evidence>
<evidence type="ECO:0000313" key="1">
    <source>
        <dbReference type="EMBL" id="KAK7344634.1"/>
    </source>
</evidence>
<gene>
    <name evidence="1" type="ORF">VNO77_14494</name>
</gene>
<proteinExistence type="predicted"/>
<dbReference type="Proteomes" id="UP001367508">
    <property type="component" value="Unassembled WGS sequence"/>
</dbReference>
<name>A0AAN9M1W8_CANGL</name>
<protein>
    <submittedName>
        <fullName evidence="1">Uncharacterized protein</fullName>
    </submittedName>
</protein>
<sequence length="169" mass="19153">MGHISPTPPRKNWQGRIAHELACPKCGTMDMKIQNCHMRGIEPSDLGDTSNALNHLSYSLLCLMFGKLRLRLYVKGQGHSLHFLISLISGPLSLLFCMELHVEKPYVHGYTQVSLKVILLMNRCNAHHKKGILEDVCKGFPKLQFAQQQQLKDPGAWALEQFQHDLVIL</sequence>
<organism evidence="1 2">
    <name type="scientific">Canavalia gladiata</name>
    <name type="common">Sword bean</name>
    <name type="synonym">Dolichos gladiatus</name>
    <dbReference type="NCBI Taxonomy" id="3824"/>
    <lineage>
        <taxon>Eukaryota</taxon>
        <taxon>Viridiplantae</taxon>
        <taxon>Streptophyta</taxon>
        <taxon>Embryophyta</taxon>
        <taxon>Tracheophyta</taxon>
        <taxon>Spermatophyta</taxon>
        <taxon>Magnoliopsida</taxon>
        <taxon>eudicotyledons</taxon>
        <taxon>Gunneridae</taxon>
        <taxon>Pentapetalae</taxon>
        <taxon>rosids</taxon>
        <taxon>fabids</taxon>
        <taxon>Fabales</taxon>
        <taxon>Fabaceae</taxon>
        <taxon>Papilionoideae</taxon>
        <taxon>50 kb inversion clade</taxon>
        <taxon>NPAAA clade</taxon>
        <taxon>indigoferoid/millettioid clade</taxon>
        <taxon>Phaseoleae</taxon>
        <taxon>Canavalia</taxon>
    </lineage>
</organism>
<comment type="caution">
    <text evidence="1">The sequence shown here is derived from an EMBL/GenBank/DDBJ whole genome shotgun (WGS) entry which is preliminary data.</text>
</comment>
<keyword evidence="2" id="KW-1185">Reference proteome</keyword>